<organism evidence="2 3">
    <name type="scientific">Camelina sativa</name>
    <name type="common">False flax</name>
    <name type="synonym">Myagrum sativum</name>
    <dbReference type="NCBI Taxonomy" id="90675"/>
    <lineage>
        <taxon>Eukaryota</taxon>
        <taxon>Viridiplantae</taxon>
        <taxon>Streptophyta</taxon>
        <taxon>Embryophyta</taxon>
        <taxon>Tracheophyta</taxon>
        <taxon>Spermatophyta</taxon>
        <taxon>Magnoliopsida</taxon>
        <taxon>eudicotyledons</taxon>
        <taxon>Gunneridae</taxon>
        <taxon>Pentapetalae</taxon>
        <taxon>rosids</taxon>
        <taxon>malvids</taxon>
        <taxon>Brassicales</taxon>
        <taxon>Brassicaceae</taxon>
        <taxon>Camelineae</taxon>
        <taxon>Camelina</taxon>
    </lineage>
</organism>
<dbReference type="PANTHER" id="PTHR47123:SF25">
    <property type="entry name" value="F-BOX PROTEIN"/>
    <property type="match status" value="1"/>
</dbReference>
<evidence type="ECO:0000313" key="2">
    <source>
        <dbReference type="Proteomes" id="UP000694864"/>
    </source>
</evidence>
<dbReference type="RefSeq" id="XP_010446885.1">
    <property type="nucleotide sequence ID" value="XM_010448583.2"/>
</dbReference>
<evidence type="ECO:0000259" key="1">
    <source>
        <dbReference type="Pfam" id="PF03478"/>
    </source>
</evidence>
<feature type="domain" description="KIB1-4 beta-propeller" evidence="1">
    <location>
        <begin position="77"/>
        <end position="337"/>
    </location>
</feature>
<dbReference type="Proteomes" id="UP000694864">
    <property type="component" value="Chromosome 12"/>
</dbReference>
<protein>
    <submittedName>
        <fullName evidence="3">F-box protein At4g35733-like</fullName>
    </submittedName>
</protein>
<gene>
    <name evidence="3" type="primary">LOC104729622</name>
</gene>
<dbReference type="InterPro" id="IPR005174">
    <property type="entry name" value="KIB1-4_b-propeller"/>
</dbReference>
<dbReference type="InterPro" id="IPR051304">
    <property type="entry name" value="SCF_F-box_domain"/>
</dbReference>
<proteinExistence type="predicted"/>
<evidence type="ECO:0000313" key="3">
    <source>
        <dbReference type="RefSeq" id="XP_010446885.1"/>
    </source>
</evidence>
<dbReference type="GeneID" id="104729622"/>
<reference evidence="2" key="1">
    <citation type="journal article" date="2014" name="Nat. Commun.">
        <title>The emerging biofuel crop Camelina sativa retains a highly undifferentiated hexaploid genome structure.</title>
        <authorList>
            <person name="Kagale S."/>
            <person name="Koh C."/>
            <person name="Nixon J."/>
            <person name="Bollina V."/>
            <person name="Clarke W.E."/>
            <person name="Tuteja R."/>
            <person name="Spillane C."/>
            <person name="Robinson S.J."/>
            <person name="Links M.G."/>
            <person name="Clarke C."/>
            <person name="Higgins E.E."/>
            <person name="Huebert T."/>
            <person name="Sharpe A.G."/>
            <person name="Parkin I.A."/>
        </authorList>
    </citation>
    <scope>NUCLEOTIDE SEQUENCE [LARGE SCALE GENOMIC DNA]</scope>
    <source>
        <strain evidence="2">cv. DH55</strain>
    </source>
</reference>
<keyword evidence="2" id="KW-1185">Reference proteome</keyword>
<dbReference type="PANTHER" id="PTHR47123">
    <property type="entry name" value="F-BOX PROTEIN SKIP23"/>
    <property type="match status" value="1"/>
</dbReference>
<dbReference type="Pfam" id="PF03478">
    <property type="entry name" value="Beta-prop_KIB1-4"/>
    <property type="match status" value="1"/>
</dbReference>
<sequence length="364" mass="42172">MSKVIEWSDLPRDLLDYIANGLFSKVELVRFRSICKTWRSSVVTKKKRFPNHINRNRRRRLSSYDSKRCILSPAALCRVIISSRPDKGWLIKTKGIYGVSSKSKLLSPLSRNSINSPSGKTLDLLEFTVSEIHQSYDVQYYEHGSNSVTSYKFPRVVLVRDLVFVVNCNMQIWWCNSSEINKPWARIVDEEVENFSDILLHKGHLYALDWKGAIWWISLSELNIYQYGPSTPLEYYEVDYCKERKLVEYCGDLCIVHRFCKIFTEKRVKVERTTGFKVYKMDVENVKWVEVKSLGDKALVMATDSCFSVLAREYYGCLENSIYFIDKVGIINDVEVFKLGDGSITKMADSSSQSCFEMLIPSFV</sequence>
<name>A0ABM0UVB6_CAMSA</name>
<reference evidence="3" key="2">
    <citation type="submission" date="2025-08" db="UniProtKB">
        <authorList>
            <consortium name="RefSeq"/>
        </authorList>
    </citation>
    <scope>IDENTIFICATION</scope>
    <source>
        <tissue evidence="3">Leaf</tissue>
    </source>
</reference>
<accession>A0ABM0UVB6</accession>